<evidence type="ECO:0000313" key="2">
    <source>
        <dbReference type="EMBL" id="KAH3710314.1"/>
    </source>
</evidence>
<keyword evidence="3" id="KW-1185">Reference proteome</keyword>
<name>A0A9D4BV76_DREPO</name>
<feature type="region of interest" description="Disordered" evidence="1">
    <location>
        <begin position="1"/>
        <end position="20"/>
    </location>
</feature>
<comment type="caution">
    <text evidence="2">The sequence shown here is derived from an EMBL/GenBank/DDBJ whole genome shotgun (WGS) entry which is preliminary data.</text>
</comment>
<reference evidence="2" key="2">
    <citation type="submission" date="2020-11" db="EMBL/GenBank/DDBJ databases">
        <authorList>
            <person name="McCartney M.A."/>
            <person name="Auch B."/>
            <person name="Kono T."/>
            <person name="Mallez S."/>
            <person name="Becker A."/>
            <person name="Gohl D.M."/>
            <person name="Silverstein K.A.T."/>
            <person name="Koren S."/>
            <person name="Bechman K.B."/>
            <person name="Herman A."/>
            <person name="Abrahante J.E."/>
            <person name="Garbe J."/>
        </authorList>
    </citation>
    <scope>NUCLEOTIDE SEQUENCE</scope>
    <source>
        <strain evidence="2">Duluth1</strain>
        <tissue evidence="2">Whole animal</tissue>
    </source>
</reference>
<gene>
    <name evidence="2" type="ORF">DPMN_069789</name>
</gene>
<protein>
    <submittedName>
        <fullName evidence="2">Uncharacterized protein</fullName>
    </submittedName>
</protein>
<evidence type="ECO:0000256" key="1">
    <source>
        <dbReference type="SAM" id="MobiDB-lite"/>
    </source>
</evidence>
<evidence type="ECO:0000313" key="3">
    <source>
        <dbReference type="Proteomes" id="UP000828390"/>
    </source>
</evidence>
<dbReference type="AlphaFoldDB" id="A0A9D4BV76"/>
<reference evidence="2" key="1">
    <citation type="journal article" date="2019" name="bioRxiv">
        <title>The Genome of the Zebra Mussel, Dreissena polymorpha: A Resource for Invasive Species Research.</title>
        <authorList>
            <person name="McCartney M.A."/>
            <person name="Auch B."/>
            <person name="Kono T."/>
            <person name="Mallez S."/>
            <person name="Zhang Y."/>
            <person name="Obille A."/>
            <person name="Becker A."/>
            <person name="Abrahante J.E."/>
            <person name="Garbe J."/>
            <person name="Badalamenti J.P."/>
            <person name="Herman A."/>
            <person name="Mangelson H."/>
            <person name="Liachko I."/>
            <person name="Sullivan S."/>
            <person name="Sone E.D."/>
            <person name="Koren S."/>
            <person name="Silverstein K.A.T."/>
            <person name="Beckman K.B."/>
            <person name="Gohl D.M."/>
        </authorList>
    </citation>
    <scope>NUCLEOTIDE SEQUENCE</scope>
    <source>
        <strain evidence="2">Duluth1</strain>
        <tissue evidence="2">Whole animal</tissue>
    </source>
</reference>
<dbReference type="EMBL" id="JAIWYP010000014">
    <property type="protein sequence ID" value="KAH3710314.1"/>
    <property type="molecule type" value="Genomic_DNA"/>
</dbReference>
<accession>A0A9D4BV76</accession>
<proteinExistence type="predicted"/>
<dbReference type="Proteomes" id="UP000828390">
    <property type="component" value="Unassembled WGS sequence"/>
</dbReference>
<organism evidence="2 3">
    <name type="scientific">Dreissena polymorpha</name>
    <name type="common">Zebra mussel</name>
    <name type="synonym">Mytilus polymorpha</name>
    <dbReference type="NCBI Taxonomy" id="45954"/>
    <lineage>
        <taxon>Eukaryota</taxon>
        <taxon>Metazoa</taxon>
        <taxon>Spiralia</taxon>
        <taxon>Lophotrochozoa</taxon>
        <taxon>Mollusca</taxon>
        <taxon>Bivalvia</taxon>
        <taxon>Autobranchia</taxon>
        <taxon>Heteroconchia</taxon>
        <taxon>Euheterodonta</taxon>
        <taxon>Imparidentia</taxon>
        <taxon>Neoheterodontei</taxon>
        <taxon>Myida</taxon>
        <taxon>Dreissenoidea</taxon>
        <taxon>Dreissenidae</taxon>
        <taxon>Dreissena</taxon>
    </lineage>
</organism>
<sequence>MDDPDRIAQLPSLPKNSRRTPCPKIGWIAPSYLIANPIKTRRKIPWSGLATVTPSALMTTRPINSQTVGFPRGCTRRWTNLSKKCCSEVLSRSGGHGFDPHSGSVLKIFPKDSKFWL</sequence>